<dbReference type="GO" id="GO:0016020">
    <property type="term" value="C:membrane"/>
    <property type="evidence" value="ECO:0007669"/>
    <property type="project" value="UniProtKB-SubCell"/>
</dbReference>
<gene>
    <name evidence="7" type="ORF">PVBG_01832</name>
</gene>
<evidence type="ECO:0000313" key="7">
    <source>
        <dbReference type="EMBL" id="KMZ86309.1"/>
    </source>
</evidence>
<dbReference type="InterPro" id="IPR022764">
    <property type="entry name" value="Peptidase_S54_rhomboid_dom"/>
</dbReference>
<dbReference type="GO" id="GO:0004252">
    <property type="term" value="F:serine-type endopeptidase activity"/>
    <property type="evidence" value="ECO:0007669"/>
    <property type="project" value="InterPro"/>
</dbReference>
<dbReference type="SUPFAM" id="SSF144091">
    <property type="entry name" value="Rhomboid-like"/>
    <property type="match status" value="1"/>
</dbReference>
<feature type="domain" description="Peptidase S54 rhomboid" evidence="6">
    <location>
        <begin position="254"/>
        <end position="410"/>
    </location>
</feature>
<evidence type="ECO:0000256" key="5">
    <source>
        <dbReference type="SAM" id="Phobius"/>
    </source>
</evidence>
<keyword evidence="2 5" id="KW-0812">Transmembrane</keyword>
<dbReference type="PANTHER" id="PTHR43731:SF26">
    <property type="entry name" value="RHOMBOID-LIKE PROTEIN 10, CHLOROPLASTIC"/>
    <property type="match status" value="1"/>
</dbReference>
<keyword evidence="4 5" id="KW-0472">Membrane</keyword>
<evidence type="ECO:0000256" key="2">
    <source>
        <dbReference type="ARBA" id="ARBA00022692"/>
    </source>
</evidence>
<feature type="transmembrane region" description="Helical" evidence="5">
    <location>
        <begin position="169"/>
        <end position="187"/>
    </location>
</feature>
<dbReference type="OrthoDB" id="418595at2759"/>
<evidence type="ECO:0000256" key="4">
    <source>
        <dbReference type="ARBA" id="ARBA00023136"/>
    </source>
</evidence>
<reference evidence="7 8" key="1">
    <citation type="submission" date="2011-08" db="EMBL/GenBank/DDBJ databases">
        <title>The Genome Sequence of Plasmodium vivax Brazil I.</title>
        <authorList>
            <consortium name="The Broad Institute Genome Sequencing Platform"/>
            <consortium name="The Broad Institute Genome Sequencing Center for Infectious Disease"/>
            <person name="Neafsey D."/>
            <person name="Carlton J."/>
            <person name="Barnwell J."/>
            <person name="Collins W."/>
            <person name="Escalante A."/>
            <person name="Mullikin J."/>
            <person name="Saul A."/>
            <person name="Guigo R."/>
            <person name="Camara F."/>
            <person name="Young S.K."/>
            <person name="Zeng Q."/>
            <person name="Gargeya S."/>
            <person name="Fitzgerald M."/>
            <person name="Haas B."/>
            <person name="Abouelleil A."/>
            <person name="Alvarado L."/>
            <person name="Arachchi H.M."/>
            <person name="Berlin A."/>
            <person name="Brown A."/>
            <person name="Chapman S.B."/>
            <person name="Chen Z."/>
            <person name="Dunbar C."/>
            <person name="Freedman E."/>
            <person name="Gearin G."/>
            <person name="Gellesch M."/>
            <person name="Goldberg J."/>
            <person name="Griggs A."/>
            <person name="Gujja S."/>
            <person name="Heiman D."/>
            <person name="Howarth C."/>
            <person name="Larson L."/>
            <person name="Lui A."/>
            <person name="MacDonald P.J.P."/>
            <person name="Montmayeur A."/>
            <person name="Murphy C."/>
            <person name="Neiman D."/>
            <person name="Pearson M."/>
            <person name="Priest M."/>
            <person name="Roberts A."/>
            <person name="Saif S."/>
            <person name="Shea T."/>
            <person name="Shenoy N."/>
            <person name="Sisk P."/>
            <person name="Stolte C."/>
            <person name="Sykes S."/>
            <person name="Wortman J."/>
            <person name="Nusbaum C."/>
            <person name="Birren B."/>
        </authorList>
    </citation>
    <scope>NUCLEOTIDE SEQUENCE [LARGE SCALE GENOMIC DNA]</scope>
    <source>
        <strain evidence="7 8">Brazil I</strain>
    </source>
</reference>
<feature type="transmembrane region" description="Helical" evidence="5">
    <location>
        <begin position="295"/>
        <end position="316"/>
    </location>
</feature>
<proteinExistence type="predicted"/>
<accession>A0A0J9STU4</accession>
<protein>
    <recommendedName>
        <fullName evidence="6">Peptidase S54 rhomboid domain-containing protein</fullName>
    </recommendedName>
</protein>
<dbReference type="InterPro" id="IPR035952">
    <property type="entry name" value="Rhomboid-like_sf"/>
</dbReference>
<feature type="transmembrane region" description="Helical" evidence="5">
    <location>
        <begin position="357"/>
        <end position="376"/>
    </location>
</feature>
<dbReference type="Pfam" id="PF01694">
    <property type="entry name" value="Rhomboid"/>
    <property type="match status" value="1"/>
</dbReference>
<feature type="transmembrane region" description="Helical" evidence="5">
    <location>
        <begin position="328"/>
        <end position="350"/>
    </location>
</feature>
<dbReference type="PANTHER" id="PTHR43731">
    <property type="entry name" value="RHOMBOID PROTEASE"/>
    <property type="match status" value="1"/>
</dbReference>
<dbReference type="Proteomes" id="UP000053327">
    <property type="component" value="Unassembled WGS sequence"/>
</dbReference>
<name>A0A0J9STU4_PLAV1</name>
<dbReference type="Gene3D" id="1.20.1540.10">
    <property type="entry name" value="Rhomboid-like"/>
    <property type="match status" value="1"/>
</dbReference>
<feature type="transmembrane region" description="Helical" evidence="5">
    <location>
        <begin position="392"/>
        <end position="410"/>
    </location>
</feature>
<sequence>MNQAERRLSRWPHRARGFSRYSEKQPLRERKRSQPILGAMRGIPLRDVLSKWNCLTVEHARKGEKQMKKVIKKTYAELHVKYEEVRAKYKDTFPTWRDKRMKVLKRVGPFFQKGVFIRSIPIDGGQMKTILQKTFSLGGRVFFKKLKLLYRDANVPYYKNLFYHHFGRAPVTYTLMSLHILVFLLWVKAKPGDTYSYIGMPPRGYYYPHSNAYTPLGGRNASSNYSSPFRLLNFLTMEFMYTHFCCGVQQLRERRLYTLVTNLISHNTGQSLLLNTISLFYIGRSFEMAINSRNFFLTYFLSGIISSYVQICYHKGGRFFLSPTSSSPYGNVCVLGASGSISSILATYTLMFPRSSIYLYGVLALPLALFTSLYGANEVYCVLTDKKDNTGHVAHLTGMFLGILYYYAYVKGRVPL</sequence>
<evidence type="ECO:0000256" key="3">
    <source>
        <dbReference type="ARBA" id="ARBA00022989"/>
    </source>
</evidence>
<dbReference type="EMBL" id="KQ234824">
    <property type="protein sequence ID" value="KMZ86309.1"/>
    <property type="molecule type" value="Genomic_DNA"/>
</dbReference>
<dbReference type="InterPro" id="IPR050925">
    <property type="entry name" value="Rhomboid_protease_S54"/>
</dbReference>
<dbReference type="AlphaFoldDB" id="A0A0J9STU4"/>
<evidence type="ECO:0000259" key="6">
    <source>
        <dbReference type="Pfam" id="PF01694"/>
    </source>
</evidence>
<evidence type="ECO:0000256" key="1">
    <source>
        <dbReference type="ARBA" id="ARBA00004141"/>
    </source>
</evidence>
<comment type="subcellular location">
    <subcellularLocation>
        <location evidence="1">Membrane</location>
        <topology evidence="1">Multi-pass membrane protein</topology>
    </subcellularLocation>
</comment>
<keyword evidence="3 5" id="KW-1133">Transmembrane helix</keyword>
<evidence type="ECO:0000313" key="8">
    <source>
        <dbReference type="Proteomes" id="UP000053327"/>
    </source>
</evidence>
<organism evidence="7 8">
    <name type="scientific">Plasmodium vivax (strain Brazil I)</name>
    <dbReference type="NCBI Taxonomy" id="1033975"/>
    <lineage>
        <taxon>Eukaryota</taxon>
        <taxon>Sar</taxon>
        <taxon>Alveolata</taxon>
        <taxon>Apicomplexa</taxon>
        <taxon>Aconoidasida</taxon>
        <taxon>Haemosporida</taxon>
        <taxon>Plasmodiidae</taxon>
        <taxon>Plasmodium</taxon>
        <taxon>Plasmodium (Plasmodium)</taxon>
    </lineage>
</organism>